<reference evidence="2 3" key="1">
    <citation type="journal article" date="2012" name="PLoS Pathog.">
        <title>Diverse lifestyles and strategies of plant pathogenesis encoded in the genomes of eighteen Dothideomycetes fungi.</title>
        <authorList>
            <person name="Ohm R.A."/>
            <person name="Feau N."/>
            <person name="Henrissat B."/>
            <person name="Schoch C.L."/>
            <person name="Horwitz B.A."/>
            <person name="Barry K.W."/>
            <person name="Condon B.J."/>
            <person name="Copeland A.C."/>
            <person name="Dhillon B."/>
            <person name="Glaser F."/>
            <person name="Hesse C.N."/>
            <person name="Kosti I."/>
            <person name="LaButti K."/>
            <person name="Lindquist E.A."/>
            <person name="Lucas S."/>
            <person name="Salamov A.A."/>
            <person name="Bradshaw R.E."/>
            <person name="Ciuffetti L."/>
            <person name="Hamelin R.C."/>
            <person name="Kema G.H.J."/>
            <person name="Lawrence C."/>
            <person name="Scott J.A."/>
            <person name="Spatafora J.W."/>
            <person name="Turgeon B.G."/>
            <person name="de Wit P.J.G.M."/>
            <person name="Zhong S."/>
            <person name="Goodwin S.B."/>
            <person name="Grigoriev I.V."/>
        </authorList>
    </citation>
    <scope>NUCLEOTIDE SEQUENCE [LARGE SCALE GENOMIC DNA]</scope>
    <source>
        <strain evidence="3">28A</strain>
    </source>
</reference>
<dbReference type="InterPro" id="IPR004875">
    <property type="entry name" value="DDE_SF_endonuclease_dom"/>
</dbReference>
<dbReference type="InterPro" id="IPR050863">
    <property type="entry name" value="CenT-Element_Derived"/>
</dbReference>
<proteinExistence type="predicted"/>
<feature type="domain" description="DDE-1" evidence="1">
    <location>
        <begin position="56"/>
        <end position="147"/>
    </location>
</feature>
<dbReference type="HOGENOM" id="CLU_013929_2_2_1"/>
<evidence type="ECO:0000259" key="1">
    <source>
        <dbReference type="Pfam" id="PF03184"/>
    </source>
</evidence>
<feature type="non-terminal residue" evidence="2">
    <location>
        <position position="157"/>
    </location>
</feature>
<reference evidence="2 3" key="2">
    <citation type="journal article" date="2013" name="PLoS Genet.">
        <title>Comparative genome structure, secondary metabolite, and effector coding capacity across Cochliobolus pathogens.</title>
        <authorList>
            <person name="Condon B.J."/>
            <person name="Leng Y."/>
            <person name="Wu D."/>
            <person name="Bushley K.E."/>
            <person name="Ohm R.A."/>
            <person name="Otillar R."/>
            <person name="Martin J."/>
            <person name="Schackwitz W."/>
            <person name="Grimwood J."/>
            <person name="MohdZainudin N."/>
            <person name="Xue C."/>
            <person name="Wang R."/>
            <person name="Manning V.A."/>
            <person name="Dhillon B."/>
            <person name="Tu Z.J."/>
            <person name="Steffenson B.J."/>
            <person name="Salamov A."/>
            <person name="Sun H."/>
            <person name="Lowry S."/>
            <person name="LaButti K."/>
            <person name="Han J."/>
            <person name="Copeland A."/>
            <person name="Lindquist E."/>
            <person name="Barry K."/>
            <person name="Schmutz J."/>
            <person name="Baker S.E."/>
            <person name="Ciuffetti L.M."/>
            <person name="Grigoriev I.V."/>
            <person name="Zhong S."/>
            <person name="Turgeon B.G."/>
        </authorList>
    </citation>
    <scope>NUCLEOTIDE SEQUENCE [LARGE SCALE GENOMIC DNA]</scope>
    <source>
        <strain evidence="3">28A</strain>
    </source>
</reference>
<protein>
    <recommendedName>
        <fullName evidence="1">DDE-1 domain-containing protein</fullName>
    </recommendedName>
</protein>
<dbReference type="STRING" id="671987.R0KL69"/>
<dbReference type="RefSeq" id="XP_008023378.1">
    <property type="nucleotide sequence ID" value="XM_008025187.1"/>
</dbReference>
<dbReference type="GO" id="GO:0005634">
    <property type="term" value="C:nucleus"/>
    <property type="evidence" value="ECO:0007669"/>
    <property type="project" value="TreeGrafter"/>
</dbReference>
<dbReference type="GeneID" id="19405320"/>
<dbReference type="OrthoDB" id="5425161at2759"/>
<gene>
    <name evidence="2" type="ORF">SETTUDRAFT_65552</name>
</gene>
<organism evidence="2 3">
    <name type="scientific">Exserohilum turcicum (strain 28A)</name>
    <name type="common">Northern leaf blight fungus</name>
    <name type="synonym">Setosphaeria turcica</name>
    <dbReference type="NCBI Taxonomy" id="671987"/>
    <lineage>
        <taxon>Eukaryota</taxon>
        <taxon>Fungi</taxon>
        <taxon>Dikarya</taxon>
        <taxon>Ascomycota</taxon>
        <taxon>Pezizomycotina</taxon>
        <taxon>Dothideomycetes</taxon>
        <taxon>Pleosporomycetidae</taxon>
        <taxon>Pleosporales</taxon>
        <taxon>Pleosporineae</taxon>
        <taxon>Pleosporaceae</taxon>
        <taxon>Exserohilum</taxon>
    </lineage>
</organism>
<dbReference type="Proteomes" id="UP000016935">
    <property type="component" value="Unassembled WGS sequence"/>
</dbReference>
<dbReference type="PANTHER" id="PTHR19303">
    <property type="entry name" value="TRANSPOSON"/>
    <property type="match status" value="1"/>
</dbReference>
<evidence type="ECO:0000313" key="3">
    <source>
        <dbReference type="Proteomes" id="UP000016935"/>
    </source>
</evidence>
<dbReference type="InterPro" id="IPR036397">
    <property type="entry name" value="RNaseH_sf"/>
</dbReference>
<name>R0KL69_EXST2</name>
<dbReference type="PANTHER" id="PTHR19303:SF74">
    <property type="entry name" value="POGO TRANSPOSABLE ELEMENT WITH KRAB DOMAIN"/>
    <property type="match status" value="1"/>
</dbReference>
<dbReference type="Pfam" id="PF03184">
    <property type="entry name" value="DDE_1"/>
    <property type="match status" value="1"/>
</dbReference>
<dbReference type="AlphaFoldDB" id="R0KL69"/>
<evidence type="ECO:0000313" key="2">
    <source>
        <dbReference type="EMBL" id="EOA88707.1"/>
    </source>
</evidence>
<dbReference type="Gene3D" id="3.30.420.10">
    <property type="entry name" value="Ribonuclease H-like superfamily/Ribonuclease H"/>
    <property type="match status" value="1"/>
</dbReference>
<keyword evidence="3" id="KW-1185">Reference proteome</keyword>
<dbReference type="EMBL" id="KB908526">
    <property type="protein sequence ID" value="EOA88707.1"/>
    <property type="molecule type" value="Genomic_DNA"/>
</dbReference>
<dbReference type="GO" id="GO:0003677">
    <property type="term" value="F:DNA binding"/>
    <property type="evidence" value="ECO:0007669"/>
    <property type="project" value="TreeGrafter"/>
</dbReference>
<sequence length="157" mass="17520">MGVIGSIKVVTGAERRTRPTLTQPGNREWVTVIQSICAAGYATPPFIIYKGRKLSVSENGWTNNELGLAWLKHFDEHTKTRQSSTVGGHRLLIIDGHESHCSIDFQDLCKEKNIILLCMPPHSSHLLQPLDVACFSPLKRKYGDAVSGLARNRTHYI</sequence>
<accession>R0KL69</accession>